<evidence type="ECO:0000313" key="9">
    <source>
        <dbReference type="Proteomes" id="UP000217784"/>
    </source>
</evidence>
<comment type="subcellular location">
    <subcellularLocation>
        <location evidence="1">Cell membrane</location>
    </subcellularLocation>
</comment>
<dbReference type="Proteomes" id="UP000217784">
    <property type="component" value="Unassembled WGS sequence"/>
</dbReference>
<dbReference type="EMBL" id="LMVM01000012">
    <property type="protein sequence ID" value="PAV04716.1"/>
    <property type="molecule type" value="Genomic_DNA"/>
</dbReference>
<dbReference type="AlphaFoldDB" id="A0A2A2H5Y3"/>
<evidence type="ECO:0000313" key="8">
    <source>
        <dbReference type="EMBL" id="PAV04716.1"/>
    </source>
</evidence>
<evidence type="ECO:0000256" key="4">
    <source>
        <dbReference type="ARBA" id="ARBA00022989"/>
    </source>
</evidence>
<keyword evidence="3 6" id="KW-0812">Transmembrane</keyword>
<reference evidence="8 9" key="1">
    <citation type="journal article" date="2017" name="BMC Genomics">
        <title>Genomic analysis of methanogenic archaea reveals a shift towards energy conservation.</title>
        <authorList>
            <person name="Gilmore S.P."/>
            <person name="Henske J.K."/>
            <person name="Sexton J.A."/>
            <person name="Solomon K.V."/>
            <person name="Seppala S."/>
            <person name="Yoo J.I."/>
            <person name="Huyett L.M."/>
            <person name="Pressman A."/>
            <person name="Cogan J.Z."/>
            <person name="Kivenson V."/>
            <person name="Peng X."/>
            <person name="Tan Y."/>
            <person name="Valentine D.L."/>
            <person name="O'Malley M.A."/>
        </authorList>
    </citation>
    <scope>NUCLEOTIDE SEQUENCE [LARGE SCALE GENOMIC DNA]</scope>
    <source>
        <strain evidence="8 9">M.o.H.</strain>
    </source>
</reference>
<feature type="domain" description="PDGLE" evidence="7">
    <location>
        <begin position="6"/>
        <end position="94"/>
    </location>
</feature>
<dbReference type="InterPro" id="IPR025937">
    <property type="entry name" value="PDGLE_dom"/>
</dbReference>
<keyword evidence="9" id="KW-1185">Reference proteome</keyword>
<gene>
    <name evidence="8" type="ORF">ASJ80_10385</name>
</gene>
<sequence length="102" mass="10796">MSPKDKKLVLGGLVICIIIAVLAPFIASSNPDGLEKTAEDVSTTEESGIYEAPMPDYTIPFLGEDNPYGGIVALIVGVLITLGLGYIAAVILKRRNPPEALR</sequence>
<protein>
    <submittedName>
        <fullName evidence="8">Cobalt ABC transporter permease</fullName>
    </submittedName>
</protein>
<feature type="transmembrane region" description="Helical" evidence="6">
    <location>
        <begin position="7"/>
        <end position="27"/>
    </location>
</feature>
<dbReference type="Pfam" id="PF13190">
    <property type="entry name" value="PDGLE"/>
    <property type="match status" value="1"/>
</dbReference>
<evidence type="ECO:0000256" key="2">
    <source>
        <dbReference type="ARBA" id="ARBA00022475"/>
    </source>
</evidence>
<keyword evidence="4 6" id="KW-1133">Transmembrane helix</keyword>
<dbReference type="RefSeq" id="WP_069581984.1">
    <property type="nucleotide sequence ID" value="NZ_LMVM01000012.1"/>
</dbReference>
<evidence type="ECO:0000256" key="3">
    <source>
        <dbReference type="ARBA" id="ARBA00022692"/>
    </source>
</evidence>
<dbReference type="OrthoDB" id="142687at2157"/>
<keyword evidence="5 6" id="KW-0472">Membrane</keyword>
<organism evidence="8 9">
    <name type="scientific">Methanobacterium bryantii</name>
    <dbReference type="NCBI Taxonomy" id="2161"/>
    <lineage>
        <taxon>Archaea</taxon>
        <taxon>Methanobacteriati</taxon>
        <taxon>Methanobacteriota</taxon>
        <taxon>Methanomada group</taxon>
        <taxon>Methanobacteria</taxon>
        <taxon>Methanobacteriales</taxon>
        <taxon>Methanobacteriaceae</taxon>
        <taxon>Methanobacterium</taxon>
    </lineage>
</organism>
<dbReference type="GO" id="GO:0005886">
    <property type="term" value="C:plasma membrane"/>
    <property type="evidence" value="ECO:0007669"/>
    <property type="project" value="UniProtKB-SubCell"/>
</dbReference>
<proteinExistence type="predicted"/>
<keyword evidence="2" id="KW-1003">Cell membrane</keyword>
<evidence type="ECO:0000256" key="1">
    <source>
        <dbReference type="ARBA" id="ARBA00004236"/>
    </source>
</evidence>
<name>A0A2A2H5Y3_METBR</name>
<accession>A0A2A2H5Y3</accession>
<evidence type="ECO:0000256" key="6">
    <source>
        <dbReference type="SAM" id="Phobius"/>
    </source>
</evidence>
<feature type="transmembrane region" description="Helical" evidence="6">
    <location>
        <begin position="68"/>
        <end position="92"/>
    </location>
</feature>
<evidence type="ECO:0000259" key="7">
    <source>
        <dbReference type="Pfam" id="PF13190"/>
    </source>
</evidence>
<evidence type="ECO:0000256" key="5">
    <source>
        <dbReference type="ARBA" id="ARBA00023136"/>
    </source>
</evidence>
<comment type="caution">
    <text evidence="8">The sequence shown here is derived from an EMBL/GenBank/DDBJ whole genome shotgun (WGS) entry which is preliminary data.</text>
</comment>